<proteinExistence type="predicted"/>
<dbReference type="AlphaFoldDB" id="A0A1V4T8V7"/>
<dbReference type="Pfam" id="PF13380">
    <property type="entry name" value="CoA_binding_2"/>
    <property type="match status" value="1"/>
</dbReference>
<dbReference type="PANTHER" id="PTHR33303:SF2">
    <property type="entry name" value="COA-BINDING DOMAIN-CONTAINING PROTEIN"/>
    <property type="match status" value="1"/>
</dbReference>
<dbReference type="STRING" id="64969.SAMN02745127_00558"/>
<comment type="caution">
    <text evidence="2">The sequence shown here is derived from an EMBL/GenBank/DDBJ whole genome shotgun (WGS) entry which is preliminary data.</text>
</comment>
<dbReference type="EMBL" id="MTSM01000004">
    <property type="protein sequence ID" value="OPX56384.1"/>
    <property type="molecule type" value="Genomic_DNA"/>
</dbReference>
<sequence length="124" mass="13741">MMSVTQTVAVLGASPKPERFSNQAVRLLTEYQHRVIPVNPAFEKIESWPCSPSLSAITEQVDTLSLYLGAERLVEQLDAILKLKPKRVLFNPGTESPDVQAALTDAGIPWIKGCTLVLLRNHQF</sequence>
<dbReference type="PANTHER" id="PTHR33303">
    <property type="entry name" value="CYTOPLASMIC PROTEIN-RELATED"/>
    <property type="match status" value="1"/>
</dbReference>
<dbReference type="SUPFAM" id="SSF51735">
    <property type="entry name" value="NAD(P)-binding Rossmann-fold domains"/>
    <property type="match status" value="1"/>
</dbReference>
<feature type="domain" description="CoA-binding" evidence="1">
    <location>
        <begin position="1"/>
        <end position="94"/>
    </location>
</feature>
<keyword evidence="3" id="KW-1185">Reference proteome</keyword>
<dbReference type="InterPro" id="IPR003781">
    <property type="entry name" value="CoA-bd"/>
</dbReference>
<dbReference type="SMART" id="SM00881">
    <property type="entry name" value="CoA_binding"/>
    <property type="match status" value="1"/>
</dbReference>
<evidence type="ECO:0000313" key="2">
    <source>
        <dbReference type="EMBL" id="OPX56384.1"/>
    </source>
</evidence>
<evidence type="ECO:0000259" key="1">
    <source>
        <dbReference type="SMART" id="SM00881"/>
    </source>
</evidence>
<organism evidence="2 3">
    <name type="scientific">Oceanospirillum multiglobuliferum</name>
    <dbReference type="NCBI Taxonomy" id="64969"/>
    <lineage>
        <taxon>Bacteria</taxon>
        <taxon>Pseudomonadati</taxon>
        <taxon>Pseudomonadota</taxon>
        <taxon>Gammaproteobacteria</taxon>
        <taxon>Oceanospirillales</taxon>
        <taxon>Oceanospirillaceae</taxon>
        <taxon>Oceanospirillum</taxon>
    </lineage>
</organism>
<evidence type="ECO:0000313" key="3">
    <source>
        <dbReference type="Proteomes" id="UP000191418"/>
    </source>
</evidence>
<dbReference type="InterPro" id="IPR036291">
    <property type="entry name" value="NAD(P)-bd_dom_sf"/>
</dbReference>
<dbReference type="Proteomes" id="UP000191418">
    <property type="component" value="Unassembled WGS sequence"/>
</dbReference>
<accession>A0A1V4T8V7</accession>
<protein>
    <submittedName>
        <fullName evidence="2">CoA-binding protein</fullName>
    </submittedName>
</protein>
<gene>
    <name evidence="2" type="ORF">BTE48_05030</name>
</gene>
<name>A0A1V4T8V7_9GAMM</name>
<reference evidence="2 3" key="1">
    <citation type="submission" date="2017-01" db="EMBL/GenBank/DDBJ databases">
        <title>Genome Sequencing of a Marine Spirillum, Oceanospirillum multiglobuliferum ATCC 33336, from Japan.</title>
        <authorList>
            <person name="Carney J.G."/>
            <person name="Trachtenberg A.M."/>
            <person name="Rheaume B.A."/>
            <person name="Linnane J.D."/>
            <person name="Pitts N.L."/>
            <person name="Mykles D.L."/>
            <person name="Maclea K.S."/>
        </authorList>
    </citation>
    <scope>NUCLEOTIDE SEQUENCE [LARGE SCALE GENOMIC DNA]</scope>
    <source>
        <strain evidence="2 3">ATCC 33336</strain>
    </source>
</reference>
<dbReference type="Gene3D" id="3.40.50.720">
    <property type="entry name" value="NAD(P)-binding Rossmann-like Domain"/>
    <property type="match status" value="1"/>
</dbReference>